<dbReference type="InterPro" id="IPR050797">
    <property type="entry name" value="Carb_Metab_Trans_Reg"/>
</dbReference>
<evidence type="ECO:0000256" key="5">
    <source>
        <dbReference type="ARBA" id="ARBA00023125"/>
    </source>
</evidence>
<dbReference type="PANTHER" id="PTHR31668">
    <property type="entry name" value="GLUCOSE TRANSPORT TRANSCRIPTION REGULATOR RGT1-RELATED-RELATED"/>
    <property type="match status" value="1"/>
</dbReference>
<sequence>MFKALSEASTDTGQTATALSLVHNKLLQLPTPIQPYNQLQKADVGVTQHWMRLHLWKLAVSRIEMSTDPAGDITSLLFPLRLAHDLLSEVSTITVDSLEAHGSGMELKLFDFVNAVADVMVCMPQCWTDATHIGPREYLIHLGKVLGGFRGGNEALLPLMQSRFTELGLALPAIPRLMDVTNESSDSSMARVTYLGDEVTHQSEEEYVPHDDWSRTRLPQPAV</sequence>
<comment type="subcellular location">
    <subcellularLocation>
        <location evidence="1">Nucleus</location>
    </subcellularLocation>
</comment>
<evidence type="ECO:0000256" key="6">
    <source>
        <dbReference type="ARBA" id="ARBA00023163"/>
    </source>
</evidence>
<dbReference type="EMBL" id="JAAQHG020000015">
    <property type="protein sequence ID" value="KAL1586210.1"/>
    <property type="molecule type" value="Genomic_DNA"/>
</dbReference>
<evidence type="ECO:0000313" key="8">
    <source>
        <dbReference type="EMBL" id="KAL1586210.1"/>
    </source>
</evidence>
<keyword evidence="9" id="KW-1185">Reference proteome</keyword>
<keyword evidence="5" id="KW-0238">DNA-binding</keyword>
<organism evidence="8 9">
    <name type="scientific">Cladosporium halotolerans</name>
    <dbReference type="NCBI Taxonomy" id="1052096"/>
    <lineage>
        <taxon>Eukaryota</taxon>
        <taxon>Fungi</taxon>
        <taxon>Dikarya</taxon>
        <taxon>Ascomycota</taxon>
        <taxon>Pezizomycotina</taxon>
        <taxon>Dothideomycetes</taxon>
        <taxon>Dothideomycetidae</taxon>
        <taxon>Cladosporiales</taxon>
        <taxon>Cladosporiaceae</taxon>
        <taxon>Cladosporium</taxon>
    </lineage>
</organism>
<keyword evidence="7" id="KW-0539">Nucleus</keyword>
<evidence type="ECO:0000256" key="3">
    <source>
        <dbReference type="ARBA" id="ARBA00022833"/>
    </source>
</evidence>
<proteinExistence type="predicted"/>
<comment type="caution">
    <text evidence="8">The sequence shown here is derived from an EMBL/GenBank/DDBJ whole genome shotgun (WGS) entry which is preliminary data.</text>
</comment>
<dbReference type="AlphaFoldDB" id="A0AB34KS76"/>
<protein>
    <submittedName>
        <fullName evidence="8">Uncharacterized protein</fullName>
    </submittedName>
</protein>
<gene>
    <name evidence="8" type="ORF">WHR41_05426</name>
</gene>
<dbReference type="GO" id="GO:0003677">
    <property type="term" value="F:DNA binding"/>
    <property type="evidence" value="ECO:0007669"/>
    <property type="project" value="UniProtKB-KW"/>
</dbReference>
<evidence type="ECO:0000256" key="1">
    <source>
        <dbReference type="ARBA" id="ARBA00004123"/>
    </source>
</evidence>
<evidence type="ECO:0000256" key="4">
    <source>
        <dbReference type="ARBA" id="ARBA00023015"/>
    </source>
</evidence>
<keyword evidence="3" id="KW-0862">Zinc</keyword>
<dbReference type="PANTHER" id="PTHR31668:SF18">
    <property type="entry name" value="MALTOSE FERMENTATION REGULATORY PROTEIN MAL13-RELATED"/>
    <property type="match status" value="1"/>
</dbReference>
<evidence type="ECO:0000256" key="2">
    <source>
        <dbReference type="ARBA" id="ARBA00022723"/>
    </source>
</evidence>
<name>A0AB34KS76_9PEZI</name>
<dbReference type="Proteomes" id="UP000803884">
    <property type="component" value="Unassembled WGS sequence"/>
</dbReference>
<dbReference type="GeneID" id="96006869"/>
<evidence type="ECO:0000313" key="9">
    <source>
        <dbReference type="Proteomes" id="UP000803884"/>
    </source>
</evidence>
<keyword evidence="2" id="KW-0479">Metal-binding</keyword>
<keyword evidence="4" id="KW-0805">Transcription regulation</keyword>
<evidence type="ECO:0000256" key="7">
    <source>
        <dbReference type="ARBA" id="ARBA00023242"/>
    </source>
</evidence>
<accession>A0AB34KS76</accession>
<dbReference type="GO" id="GO:0046872">
    <property type="term" value="F:metal ion binding"/>
    <property type="evidence" value="ECO:0007669"/>
    <property type="project" value="UniProtKB-KW"/>
</dbReference>
<dbReference type="GO" id="GO:0005634">
    <property type="term" value="C:nucleus"/>
    <property type="evidence" value="ECO:0007669"/>
    <property type="project" value="UniProtKB-SubCell"/>
</dbReference>
<dbReference type="RefSeq" id="XP_069229315.1">
    <property type="nucleotide sequence ID" value="XM_069374031.1"/>
</dbReference>
<keyword evidence="6" id="KW-0804">Transcription</keyword>
<reference evidence="8 9" key="1">
    <citation type="journal article" date="2020" name="Microbiol. Resour. Announc.">
        <title>Draft Genome Sequence of a Cladosporium Species Isolated from the Mesophotic Ascidian Didemnum maculosum.</title>
        <authorList>
            <person name="Gioti A."/>
            <person name="Siaperas R."/>
            <person name="Nikolaivits E."/>
            <person name="Le Goff G."/>
            <person name="Ouazzani J."/>
            <person name="Kotoulas G."/>
            <person name="Topakas E."/>
        </authorList>
    </citation>
    <scope>NUCLEOTIDE SEQUENCE [LARGE SCALE GENOMIC DNA]</scope>
    <source>
        <strain evidence="8 9">TM138-S3</strain>
    </source>
</reference>